<accession>A0A5B8TE16</accession>
<keyword evidence="3" id="KW-0804">Transcription</keyword>
<name>A0A5B8TE16_9LACO</name>
<dbReference type="Proteomes" id="UP000321772">
    <property type="component" value="Chromosome"/>
</dbReference>
<keyword evidence="1" id="KW-0805">Transcription regulation</keyword>
<protein>
    <submittedName>
        <fullName evidence="5">MarR family transcriptional regulator</fullName>
    </submittedName>
</protein>
<organism evidence="5 6">
    <name type="scientific">Loigolactobacillus coryniformis</name>
    <dbReference type="NCBI Taxonomy" id="1610"/>
    <lineage>
        <taxon>Bacteria</taxon>
        <taxon>Bacillati</taxon>
        <taxon>Bacillota</taxon>
        <taxon>Bacilli</taxon>
        <taxon>Lactobacillales</taxon>
        <taxon>Lactobacillaceae</taxon>
        <taxon>Loigolactobacillus</taxon>
    </lineage>
</organism>
<evidence type="ECO:0000256" key="2">
    <source>
        <dbReference type="ARBA" id="ARBA00023125"/>
    </source>
</evidence>
<dbReference type="PANTHER" id="PTHR42756">
    <property type="entry name" value="TRANSCRIPTIONAL REGULATOR, MARR"/>
    <property type="match status" value="1"/>
</dbReference>
<dbReference type="InterPro" id="IPR036390">
    <property type="entry name" value="WH_DNA-bd_sf"/>
</dbReference>
<dbReference type="InterPro" id="IPR036388">
    <property type="entry name" value="WH-like_DNA-bd_sf"/>
</dbReference>
<evidence type="ECO:0000259" key="4">
    <source>
        <dbReference type="PROSITE" id="PS50995"/>
    </source>
</evidence>
<dbReference type="GO" id="GO:0003700">
    <property type="term" value="F:DNA-binding transcription factor activity"/>
    <property type="evidence" value="ECO:0007669"/>
    <property type="project" value="InterPro"/>
</dbReference>
<dbReference type="EMBL" id="CP042392">
    <property type="protein sequence ID" value="QEA53003.1"/>
    <property type="molecule type" value="Genomic_DNA"/>
</dbReference>
<dbReference type="AlphaFoldDB" id="A0A5B8TE16"/>
<proteinExistence type="predicted"/>
<dbReference type="SMART" id="SM00347">
    <property type="entry name" value="HTH_MARR"/>
    <property type="match status" value="1"/>
</dbReference>
<evidence type="ECO:0000313" key="6">
    <source>
        <dbReference type="Proteomes" id="UP000321772"/>
    </source>
</evidence>
<keyword evidence="2" id="KW-0238">DNA-binding</keyword>
<dbReference type="Pfam" id="PF01047">
    <property type="entry name" value="MarR"/>
    <property type="match status" value="1"/>
</dbReference>
<dbReference type="InterPro" id="IPR000835">
    <property type="entry name" value="HTH_MarR-typ"/>
</dbReference>
<dbReference type="GO" id="GO:0003677">
    <property type="term" value="F:DNA binding"/>
    <property type="evidence" value="ECO:0007669"/>
    <property type="project" value="UniProtKB-KW"/>
</dbReference>
<evidence type="ECO:0000256" key="3">
    <source>
        <dbReference type="ARBA" id="ARBA00023163"/>
    </source>
</evidence>
<reference evidence="5 6" key="1">
    <citation type="submission" date="2019-06" db="EMBL/GenBank/DDBJ databases">
        <title>Genome analyses of bacteria isolated from kimchi.</title>
        <authorList>
            <person name="Lee S."/>
            <person name="Ahn S."/>
            <person name="Roh S."/>
        </authorList>
    </citation>
    <scope>NUCLEOTIDE SEQUENCE [LARGE SCALE GENOMIC DNA]</scope>
    <source>
        <strain evidence="5 6">CBA3616</strain>
    </source>
</reference>
<dbReference type="PROSITE" id="PS50995">
    <property type="entry name" value="HTH_MARR_2"/>
    <property type="match status" value="1"/>
</dbReference>
<evidence type="ECO:0000313" key="5">
    <source>
        <dbReference type="EMBL" id="QEA53003.1"/>
    </source>
</evidence>
<evidence type="ECO:0000256" key="1">
    <source>
        <dbReference type="ARBA" id="ARBA00023015"/>
    </source>
</evidence>
<dbReference type="PANTHER" id="PTHR42756:SF1">
    <property type="entry name" value="TRANSCRIPTIONAL REPRESSOR OF EMRAB OPERON"/>
    <property type="match status" value="1"/>
</dbReference>
<gene>
    <name evidence="5" type="ORF">FGL77_06600</name>
</gene>
<sequence>MLTMNLDTISLTEAVYQLSTQQQLFVLERLRKLNLNEYQARTLTYIASHNGTIQKELAGYLGKQTATVTNLLKGLETKGYITRKIPTENERQKQLYLTMPGESIVRQIQPIFQELELQMQQQLSVEQRANLAAILQQLNQSFGK</sequence>
<dbReference type="SUPFAM" id="SSF46785">
    <property type="entry name" value="Winged helix' DNA-binding domain"/>
    <property type="match status" value="1"/>
</dbReference>
<dbReference type="Gene3D" id="1.10.10.10">
    <property type="entry name" value="Winged helix-like DNA-binding domain superfamily/Winged helix DNA-binding domain"/>
    <property type="match status" value="1"/>
</dbReference>
<feature type="domain" description="HTH marR-type" evidence="4">
    <location>
        <begin position="1"/>
        <end position="140"/>
    </location>
</feature>
<dbReference type="PRINTS" id="PR00598">
    <property type="entry name" value="HTHMARR"/>
</dbReference>